<dbReference type="PROSITE" id="PS50082">
    <property type="entry name" value="WD_REPEATS_2"/>
    <property type="match status" value="2"/>
</dbReference>
<dbReference type="PANTHER" id="PTHR19865:SF0">
    <property type="entry name" value="U3 SMALL NUCLEOLAR RNA-INTERACTING PROTEIN 2"/>
    <property type="match status" value="1"/>
</dbReference>
<evidence type="ECO:0000313" key="7">
    <source>
        <dbReference type="EMBL" id="CAD1828129.1"/>
    </source>
</evidence>
<protein>
    <submittedName>
        <fullName evidence="7">Uncharacterized protein</fullName>
    </submittedName>
</protein>
<feature type="compositionally biased region" description="Basic residues" evidence="6">
    <location>
        <begin position="1"/>
        <end position="23"/>
    </location>
</feature>
<reference evidence="7" key="1">
    <citation type="submission" date="2020-07" db="EMBL/GenBank/DDBJ databases">
        <authorList>
            <person name="Lin J."/>
        </authorList>
    </citation>
    <scope>NUCLEOTIDE SEQUENCE</scope>
</reference>
<name>A0A6V7PBA4_ANACO</name>
<dbReference type="PROSITE" id="PS00678">
    <property type="entry name" value="WD_REPEATS_1"/>
    <property type="match status" value="1"/>
</dbReference>
<feature type="repeat" description="WD" evidence="5">
    <location>
        <begin position="145"/>
        <end position="186"/>
    </location>
</feature>
<dbReference type="GO" id="GO:0032040">
    <property type="term" value="C:small-subunit processome"/>
    <property type="evidence" value="ECO:0007669"/>
    <property type="project" value="TreeGrafter"/>
</dbReference>
<feature type="compositionally biased region" description="Acidic residues" evidence="6">
    <location>
        <begin position="85"/>
        <end position="98"/>
    </location>
</feature>
<evidence type="ECO:0000256" key="4">
    <source>
        <dbReference type="ARBA" id="ARBA00023242"/>
    </source>
</evidence>
<feature type="repeat" description="WD" evidence="5">
    <location>
        <begin position="206"/>
        <end position="247"/>
    </location>
</feature>
<dbReference type="InterPro" id="IPR001680">
    <property type="entry name" value="WD40_rpt"/>
</dbReference>
<feature type="region of interest" description="Disordered" evidence="6">
    <location>
        <begin position="1"/>
        <end position="64"/>
    </location>
</feature>
<dbReference type="Gene3D" id="2.130.10.10">
    <property type="entry name" value="YVTN repeat-like/Quinoprotein amine dehydrogenase"/>
    <property type="match status" value="1"/>
</dbReference>
<dbReference type="EMBL" id="LR862147">
    <property type="protein sequence ID" value="CAD1828129.1"/>
    <property type="molecule type" value="Genomic_DNA"/>
</dbReference>
<evidence type="ECO:0000256" key="6">
    <source>
        <dbReference type="SAM" id="MobiDB-lite"/>
    </source>
</evidence>
<evidence type="ECO:0000256" key="5">
    <source>
        <dbReference type="PROSITE-ProRule" id="PRU00221"/>
    </source>
</evidence>
<evidence type="ECO:0000256" key="1">
    <source>
        <dbReference type="ARBA" id="ARBA00004123"/>
    </source>
</evidence>
<keyword evidence="2 5" id="KW-0853">WD repeat</keyword>
<evidence type="ECO:0000256" key="3">
    <source>
        <dbReference type="ARBA" id="ARBA00022737"/>
    </source>
</evidence>
<dbReference type="GO" id="GO:0034511">
    <property type="term" value="F:U3 snoRNA binding"/>
    <property type="evidence" value="ECO:0007669"/>
    <property type="project" value="InterPro"/>
</dbReference>
<accession>A0A6V7PBA4</accession>
<dbReference type="InterPro" id="IPR019775">
    <property type="entry name" value="WD40_repeat_CS"/>
</dbReference>
<dbReference type="InterPro" id="IPR036322">
    <property type="entry name" value="WD40_repeat_dom_sf"/>
</dbReference>
<feature type="compositionally biased region" description="Acidic residues" evidence="6">
    <location>
        <begin position="48"/>
        <end position="61"/>
    </location>
</feature>
<evidence type="ECO:0000256" key="2">
    <source>
        <dbReference type="ARBA" id="ARBA00022574"/>
    </source>
</evidence>
<dbReference type="Pfam" id="PF00400">
    <property type="entry name" value="WD40"/>
    <property type="match status" value="2"/>
</dbReference>
<comment type="subcellular location">
    <subcellularLocation>
        <location evidence="1">Nucleus</location>
    </subcellularLocation>
</comment>
<keyword evidence="3" id="KW-0677">Repeat</keyword>
<feature type="region of interest" description="Disordered" evidence="6">
    <location>
        <begin position="78"/>
        <end position="109"/>
    </location>
</feature>
<sequence>MKLRDRKRPGPKPKGAAAKKKPRSFGGGGDDDPFFESEPKRRRRSGGDDEVESEESDEEFVDGVRSLAKEYLEKIRAATKRVEETEKDEEDEEEEDVGREEKEGNRDSLVAEILQRDQLEESGRIRRFFASRVLTPEPQDESQFLVKHRQSVTAVALSEDDSRGFSASKDGLILHWDVETGKSEKYLWPTEDVLVSHYAKALQKPSAKRSKQILTLAASSDGRYLASGGMDRHVHLWDTRSREHIQVEFKEPFMVIEDLSHALPLDREPHSFSRVFRSYYQAVECRR</sequence>
<dbReference type="InterPro" id="IPR015943">
    <property type="entry name" value="WD40/YVTN_repeat-like_dom_sf"/>
</dbReference>
<gene>
    <name evidence="7" type="ORF">CB5_LOCUS11340</name>
</gene>
<dbReference type="PROSITE" id="PS50294">
    <property type="entry name" value="WD_REPEATS_REGION"/>
    <property type="match status" value="2"/>
</dbReference>
<dbReference type="AlphaFoldDB" id="A0A6V7PBA4"/>
<proteinExistence type="predicted"/>
<dbReference type="InterPro" id="IPR039241">
    <property type="entry name" value="Rrp9-like"/>
</dbReference>
<keyword evidence="4" id="KW-0539">Nucleus</keyword>
<organism evidence="7">
    <name type="scientific">Ananas comosus var. bracteatus</name>
    <name type="common">red pineapple</name>
    <dbReference type="NCBI Taxonomy" id="296719"/>
    <lineage>
        <taxon>Eukaryota</taxon>
        <taxon>Viridiplantae</taxon>
        <taxon>Streptophyta</taxon>
        <taxon>Embryophyta</taxon>
        <taxon>Tracheophyta</taxon>
        <taxon>Spermatophyta</taxon>
        <taxon>Magnoliopsida</taxon>
        <taxon>Liliopsida</taxon>
        <taxon>Poales</taxon>
        <taxon>Bromeliaceae</taxon>
        <taxon>Bromelioideae</taxon>
        <taxon>Ananas</taxon>
    </lineage>
</organism>
<dbReference type="PANTHER" id="PTHR19865">
    <property type="entry name" value="U3 SMALL NUCLEOLAR RNA INTERACTING PROTEIN 2"/>
    <property type="match status" value="1"/>
</dbReference>
<dbReference type="SUPFAM" id="SSF50978">
    <property type="entry name" value="WD40 repeat-like"/>
    <property type="match status" value="1"/>
</dbReference>
<dbReference type="SMART" id="SM00320">
    <property type="entry name" value="WD40"/>
    <property type="match status" value="2"/>
</dbReference>